<evidence type="ECO:0000313" key="2">
    <source>
        <dbReference type="Proteomes" id="UP000009073"/>
    </source>
</evidence>
<name>C4LEM2_TOLAT</name>
<reference evidence="1 2" key="2">
    <citation type="journal article" date="2011" name="Stand. Genomic Sci.">
        <title>Complete genome sequence of Tolumonas auensis type strain (TA 4).</title>
        <authorList>
            <person name="Chertkov O."/>
            <person name="Copeland A."/>
            <person name="Lucas S."/>
            <person name="Lapidus A."/>
            <person name="Berry K.W."/>
            <person name="Detter J.C."/>
            <person name="Del Rio T.G."/>
            <person name="Hammon N."/>
            <person name="Dalin E."/>
            <person name="Tice H."/>
            <person name="Pitluck S."/>
            <person name="Richardson P."/>
            <person name="Bruce D."/>
            <person name="Goodwin L."/>
            <person name="Han C."/>
            <person name="Tapia R."/>
            <person name="Saunders E."/>
            <person name="Schmutz J."/>
            <person name="Brettin T."/>
            <person name="Larimer F."/>
            <person name="Land M."/>
            <person name="Hauser L."/>
            <person name="Spring S."/>
            <person name="Rohde M."/>
            <person name="Kyrpides N.C."/>
            <person name="Ivanova N."/>
            <person name="Goker M."/>
            <person name="Beller H.R."/>
            <person name="Klenk H.P."/>
            <person name="Woyke T."/>
        </authorList>
    </citation>
    <scope>NUCLEOTIDE SEQUENCE [LARGE SCALE GENOMIC DNA]</scope>
    <source>
        <strain evidence="2">DSM 9187 / TA4</strain>
    </source>
</reference>
<reference evidence="2" key="1">
    <citation type="submission" date="2009-05" db="EMBL/GenBank/DDBJ databases">
        <title>Complete sequence of Tolumonas auensis DSM 9187.</title>
        <authorList>
            <consortium name="US DOE Joint Genome Institute"/>
            <person name="Lucas S."/>
            <person name="Copeland A."/>
            <person name="Lapidus A."/>
            <person name="Glavina del Rio T."/>
            <person name="Tice H."/>
            <person name="Bruce D."/>
            <person name="Goodwin L."/>
            <person name="Pitluck S."/>
            <person name="Chertkov O."/>
            <person name="Brettin T."/>
            <person name="Detter J.C."/>
            <person name="Han C."/>
            <person name="Larimer F."/>
            <person name="Land M."/>
            <person name="Hauser L."/>
            <person name="Kyrpides N."/>
            <person name="Mikhailova N."/>
            <person name="Spring S."/>
            <person name="Beller H."/>
        </authorList>
    </citation>
    <scope>NUCLEOTIDE SEQUENCE [LARGE SCALE GENOMIC DNA]</scope>
    <source>
        <strain evidence="2">DSM 9187 / TA4</strain>
    </source>
</reference>
<protein>
    <submittedName>
        <fullName evidence="1">Uncharacterized protein</fullName>
    </submittedName>
</protein>
<dbReference type="STRING" id="595494.Tola_1424"/>
<dbReference type="EMBL" id="CP001616">
    <property type="protein sequence ID" value="ACQ93039.1"/>
    <property type="molecule type" value="Genomic_DNA"/>
</dbReference>
<organism evidence="1 2">
    <name type="scientific">Tolumonas auensis (strain DSM 9187 / NBRC 110442 / TA 4)</name>
    <dbReference type="NCBI Taxonomy" id="595494"/>
    <lineage>
        <taxon>Bacteria</taxon>
        <taxon>Pseudomonadati</taxon>
        <taxon>Pseudomonadota</taxon>
        <taxon>Gammaproteobacteria</taxon>
        <taxon>Aeromonadales</taxon>
        <taxon>Aeromonadaceae</taxon>
        <taxon>Tolumonas</taxon>
    </lineage>
</organism>
<accession>C4LEM2</accession>
<dbReference type="KEGG" id="tau:Tola_1424"/>
<dbReference type="HOGENOM" id="CLU_2977887_0_0_6"/>
<dbReference type="Proteomes" id="UP000009073">
    <property type="component" value="Chromosome"/>
</dbReference>
<gene>
    <name evidence="1" type="ordered locus">Tola_1424</name>
</gene>
<proteinExistence type="predicted"/>
<keyword evidence="2" id="KW-1185">Reference proteome</keyword>
<sequence>MHDICCSRSLFLLILYYFNFIYVTKLQNLMFSALREEMGLSARSGIIIDVYYKGIKSK</sequence>
<dbReference type="AlphaFoldDB" id="C4LEM2"/>
<evidence type="ECO:0000313" key="1">
    <source>
        <dbReference type="EMBL" id="ACQ93039.1"/>
    </source>
</evidence>